<feature type="region of interest" description="Disordered" evidence="4">
    <location>
        <begin position="767"/>
        <end position="791"/>
    </location>
</feature>
<keyword evidence="3" id="KW-0413">Isomerase</keyword>
<dbReference type="NCBIfam" id="TIGR01448">
    <property type="entry name" value="recD_rel"/>
    <property type="match status" value="1"/>
</dbReference>
<dbReference type="GO" id="GO:0043139">
    <property type="term" value="F:5'-3' DNA helicase activity"/>
    <property type="evidence" value="ECO:0007669"/>
    <property type="project" value="UniProtKB-UniRule"/>
</dbReference>
<dbReference type="EMBL" id="CP043939">
    <property type="protein sequence ID" value="QER67735.1"/>
    <property type="molecule type" value="Genomic_DNA"/>
</dbReference>
<evidence type="ECO:0000256" key="3">
    <source>
        <dbReference type="HAMAP-Rule" id="MF_01488"/>
    </source>
</evidence>
<keyword evidence="2 3" id="KW-0067">ATP-binding</keyword>
<dbReference type="SUPFAM" id="SSF52540">
    <property type="entry name" value="P-loop containing nucleoside triphosphate hydrolases"/>
    <property type="match status" value="2"/>
</dbReference>
<dbReference type="OrthoDB" id="9803432at2"/>
<dbReference type="InterPro" id="IPR055446">
    <property type="entry name" value="RecD2_N_OB"/>
</dbReference>
<evidence type="ECO:0000259" key="6">
    <source>
        <dbReference type="Pfam" id="PF14490"/>
    </source>
</evidence>
<keyword evidence="3" id="KW-0378">Hydrolase</keyword>
<dbReference type="InterPro" id="IPR050534">
    <property type="entry name" value="Coronavir_polyprotein_1ab"/>
</dbReference>
<dbReference type="Gene3D" id="3.40.50.300">
    <property type="entry name" value="P-loop containing nucleotide triphosphate hydrolases"/>
    <property type="match status" value="2"/>
</dbReference>
<dbReference type="HAMAP" id="MF_01488">
    <property type="entry name" value="RecD2"/>
    <property type="match status" value="1"/>
</dbReference>
<evidence type="ECO:0000259" key="8">
    <source>
        <dbReference type="Pfam" id="PF23139"/>
    </source>
</evidence>
<dbReference type="Proteomes" id="UP000325295">
    <property type="component" value="Chromosome"/>
</dbReference>
<dbReference type="GO" id="GO:0006310">
    <property type="term" value="P:DNA recombination"/>
    <property type="evidence" value="ECO:0007669"/>
    <property type="project" value="InterPro"/>
</dbReference>
<evidence type="ECO:0000259" key="5">
    <source>
        <dbReference type="Pfam" id="PF13538"/>
    </source>
</evidence>
<dbReference type="RefSeq" id="WP_150204227.1">
    <property type="nucleotide sequence ID" value="NZ_CP043939.1"/>
</dbReference>
<sequence>MDNSMNLFENPSESSFFVGKVEATFFASQDNFYKVLLVKVEETSFDWHDDEVVVTGNFGEINEETSYRFEGKLVDHPKYGQQFQSSNYHSMQPTTAEGLITFLSGDQFKGVGKKTAEKIVDALGVGAIDKIVNDPDALTGLNLKPAIVKTLIDNLADSRGMDQIIIGLNDFGFGSSLATSIFEKYRDETLMRIEKNPYQLARDIEGVSFKKADQVAEKLQIPADDTRRIDAGVLQVLDDVTMQTGDTYTMAKPLLTQTVQLLEESRNVRINPKQVADRLVALASSNQIVAQDNRIYPTNLFNAEWQIAEHLHRLNSDEDVLSDDSKIEKTILKIMKRNDIEYDESQKQAITQALKSRIFLLTGGPGTGKTTIIQGIVTAFAELHQYSLDINAYKDTPFPILLAAPTGRAAKRMSETTGLPASTIHRLLGLTGREESNDINVHDLNGSLLIVDELSMVDISLFKMLLAAIPSTMQIILVGDKDQLPSVGPGQIFHDLLDFSKLPKVELSNIYRQSEESSIIPLAHAIKLGEVPNDLTKQFKDRSFIPCRTDQVSEVIQQIVERAKTREYSKMQVQILAPMYRGSAGINRLNSIAQNIFNQIKNEKTKSVEYRGEEFRIGDKVLHLVNSPENNVFNGDIGTIVSIDLGVPQEKGPKTDRMVIEFDQNEVTYTRNEWQRLTLAYSISIHKSQGSQFEMVILPMVSQYSRMLQRNLLYTAITRAKSKLVLIGEPRAFAQAIKNEAVNRKTTLLMRLEEIFNGSVMQPMIVKPTEDVPKTQTTTETNEPDNESEKKSYILTINSIENGQIDPMIGMSGIKPKDFVESQ</sequence>
<name>A0A5P1X2V1_9LACO</name>
<dbReference type="AlphaFoldDB" id="A0A5P1X2V1"/>
<feature type="domain" description="ATP-dependent RecD2 DNA helicase SH3" evidence="7">
    <location>
        <begin position="589"/>
        <end position="662"/>
    </location>
</feature>
<dbReference type="Gene3D" id="1.10.10.2220">
    <property type="match status" value="1"/>
</dbReference>
<dbReference type="CDD" id="cd18809">
    <property type="entry name" value="SF1_C_RecD"/>
    <property type="match status" value="1"/>
</dbReference>
<evidence type="ECO:0000259" key="7">
    <source>
        <dbReference type="Pfam" id="PF18335"/>
    </source>
</evidence>
<keyword evidence="1 3" id="KW-0547">Nucleotide-binding</keyword>
<keyword evidence="10" id="KW-1185">Reference proteome</keyword>
<dbReference type="PANTHER" id="PTHR43788">
    <property type="entry name" value="DNA2/NAM7 HELICASE FAMILY MEMBER"/>
    <property type="match status" value="1"/>
</dbReference>
<dbReference type="Pfam" id="PF18335">
    <property type="entry name" value="SH3_13"/>
    <property type="match status" value="1"/>
</dbReference>
<dbReference type="GO" id="GO:0003677">
    <property type="term" value="F:DNA binding"/>
    <property type="evidence" value="ECO:0007669"/>
    <property type="project" value="UniProtKB-UniRule"/>
</dbReference>
<accession>A0A5P1X2V1</accession>
<reference evidence="9 10" key="1">
    <citation type="submission" date="2019-09" db="EMBL/GenBank/DDBJ databases">
        <title>Complete Genome Sequence of Lactobacillus nenjiangensis SH-Y15, isolated from sauerkraut.</title>
        <authorList>
            <person name="Yang H."/>
        </authorList>
    </citation>
    <scope>NUCLEOTIDE SEQUENCE [LARGE SCALE GENOMIC DNA]</scope>
    <source>
        <strain evidence="9 10">SH-Y15</strain>
    </source>
</reference>
<dbReference type="Pfam" id="PF13245">
    <property type="entry name" value="AAA_19"/>
    <property type="match status" value="1"/>
</dbReference>
<dbReference type="InterPro" id="IPR027785">
    <property type="entry name" value="UvrD-like_helicase_C"/>
</dbReference>
<dbReference type="InterPro" id="IPR006345">
    <property type="entry name" value="RecD2"/>
</dbReference>
<dbReference type="Pfam" id="PF23139">
    <property type="entry name" value="OB_YrrC"/>
    <property type="match status" value="1"/>
</dbReference>
<comment type="catalytic activity">
    <reaction evidence="3">
        <text>ATP + H2O = ADP + phosphate + H(+)</text>
        <dbReference type="Rhea" id="RHEA:13065"/>
        <dbReference type="ChEBI" id="CHEBI:15377"/>
        <dbReference type="ChEBI" id="CHEBI:15378"/>
        <dbReference type="ChEBI" id="CHEBI:30616"/>
        <dbReference type="ChEBI" id="CHEBI:43474"/>
        <dbReference type="ChEBI" id="CHEBI:456216"/>
        <dbReference type="EC" id="5.6.2.3"/>
    </reaction>
</comment>
<feature type="domain" description="ATP-dependent RecD2 DNA helicase OB-fold" evidence="8">
    <location>
        <begin position="16"/>
        <end position="93"/>
    </location>
</feature>
<evidence type="ECO:0000313" key="9">
    <source>
        <dbReference type="EMBL" id="QER67735.1"/>
    </source>
</evidence>
<dbReference type="CDD" id="cd17933">
    <property type="entry name" value="DEXSc_RecD-like"/>
    <property type="match status" value="1"/>
</dbReference>
<evidence type="ECO:0000256" key="2">
    <source>
        <dbReference type="ARBA" id="ARBA00022840"/>
    </source>
</evidence>
<feature type="binding site" evidence="3">
    <location>
        <begin position="366"/>
        <end position="370"/>
    </location>
    <ligand>
        <name>ATP</name>
        <dbReference type="ChEBI" id="CHEBI:30616"/>
    </ligand>
</feature>
<evidence type="ECO:0000313" key="10">
    <source>
        <dbReference type="Proteomes" id="UP000325295"/>
    </source>
</evidence>
<dbReference type="Pfam" id="PF14490">
    <property type="entry name" value="HHH_RecD2"/>
    <property type="match status" value="1"/>
</dbReference>
<comment type="function">
    <text evidence="3">DNA-dependent ATPase and ATP-dependent 5'-3' DNA helicase. Has no activity on blunt DNA or DNA with 3'-overhangs, requires at least 10 bases of 5'-ssDNA for helicase activity.</text>
</comment>
<dbReference type="InterPro" id="IPR041451">
    <property type="entry name" value="RecD2_SH13"/>
</dbReference>
<protein>
    <recommendedName>
        <fullName evidence="3">ATP-dependent RecD2 DNA helicase</fullName>
        <ecNumber evidence="3">5.6.2.3</ecNumber>
    </recommendedName>
    <alternativeName>
        <fullName evidence="3">DNA 5'-3' helicase subunit RecD2</fullName>
    </alternativeName>
</protein>
<dbReference type="Gene3D" id="2.30.30.940">
    <property type="match status" value="1"/>
</dbReference>
<keyword evidence="3" id="KW-0238">DNA-binding</keyword>
<dbReference type="GO" id="GO:0009338">
    <property type="term" value="C:exodeoxyribonuclease V complex"/>
    <property type="evidence" value="ECO:0007669"/>
    <property type="project" value="TreeGrafter"/>
</dbReference>
<feature type="domain" description="UvrD-like helicase C-terminal" evidence="5">
    <location>
        <begin position="679"/>
        <end position="727"/>
    </location>
</feature>
<organism evidence="9 10">
    <name type="scientific">Paucilactobacillus nenjiangensis</name>
    <dbReference type="NCBI Taxonomy" id="1296540"/>
    <lineage>
        <taxon>Bacteria</taxon>
        <taxon>Bacillati</taxon>
        <taxon>Bacillota</taxon>
        <taxon>Bacilli</taxon>
        <taxon>Lactobacillales</taxon>
        <taxon>Lactobacillaceae</taxon>
        <taxon>Paucilactobacillus</taxon>
    </lineage>
</organism>
<proteinExistence type="inferred from homology"/>
<dbReference type="GO" id="GO:0005524">
    <property type="term" value="F:ATP binding"/>
    <property type="evidence" value="ECO:0007669"/>
    <property type="project" value="UniProtKB-UniRule"/>
</dbReference>
<dbReference type="GO" id="GO:0016787">
    <property type="term" value="F:hydrolase activity"/>
    <property type="evidence" value="ECO:0007669"/>
    <property type="project" value="UniProtKB-KW"/>
</dbReference>
<evidence type="ECO:0000256" key="1">
    <source>
        <dbReference type="ARBA" id="ARBA00022741"/>
    </source>
</evidence>
<dbReference type="KEGG" id="lnn:F0161_07605"/>
<dbReference type="InterPro" id="IPR029493">
    <property type="entry name" value="RecD2-like_HHH"/>
</dbReference>
<dbReference type="Pfam" id="PF13538">
    <property type="entry name" value="UvrD_C_2"/>
    <property type="match status" value="1"/>
</dbReference>
<keyword evidence="3 9" id="KW-0347">Helicase</keyword>
<dbReference type="PANTHER" id="PTHR43788:SF6">
    <property type="entry name" value="DNA HELICASE B"/>
    <property type="match status" value="1"/>
</dbReference>
<dbReference type="EC" id="5.6.2.3" evidence="3"/>
<comment type="similarity">
    <text evidence="3">Belongs to the RecD family. RecD2 subfamily.</text>
</comment>
<feature type="domain" description="ATP-dependent RecD2 DNA helicase-like helix-hairpin-helix" evidence="6">
    <location>
        <begin position="158"/>
        <end position="248"/>
    </location>
</feature>
<gene>
    <name evidence="3" type="primary">recD2</name>
    <name evidence="9" type="ORF">F0161_07605</name>
</gene>
<dbReference type="GO" id="GO:0017116">
    <property type="term" value="F:single-stranded DNA helicase activity"/>
    <property type="evidence" value="ECO:0007669"/>
    <property type="project" value="TreeGrafter"/>
</dbReference>
<dbReference type="InterPro" id="IPR027417">
    <property type="entry name" value="P-loop_NTPase"/>
</dbReference>
<evidence type="ECO:0000256" key="4">
    <source>
        <dbReference type="SAM" id="MobiDB-lite"/>
    </source>
</evidence>